<evidence type="ECO:0000256" key="5">
    <source>
        <dbReference type="ARBA" id="ARBA00022839"/>
    </source>
</evidence>
<keyword evidence="2 12" id="KW-0547">Nucleotide-binding</keyword>
<dbReference type="InterPro" id="IPR012337">
    <property type="entry name" value="RNaseH-like_sf"/>
</dbReference>
<reference evidence="15 16" key="1">
    <citation type="submission" date="2019-03" db="EMBL/GenBank/DDBJ databases">
        <title>Genomic Encyclopedia of Type Strains, Phase IV (KMG-IV): sequencing the most valuable type-strain genomes for metagenomic binning, comparative biology and taxonomic classification.</title>
        <authorList>
            <person name="Goeker M."/>
        </authorList>
    </citation>
    <scope>NUCLEOTIDE SEQUENCE [LARGE SCALE GENOMIC DNA]</scope>
    <source>
        <strain evidence="15 16">DSM 20467</strain>
    </source>
</reference>
<dbReference type="SUPFAM" id="SSF53098">
    <property type="entry name" value="Ribonuclease H-like"/>
    <property type="match status" value="1"/>
</dbReference>
<evidence type="ECO:0000256" key="11">
    <source>
        <dbReference type="ARBA" id="ARBA00048988"/>
    </source>
</evidence>
<dbReference type="InterPro" id="IPR014017">
    <property type="entry name" value="DNA_helicase_UvrD-like_C"/>
</dbReference>
<dbReference type="PANTHER" id="PTHR11070:SF2">
    <property type="entry name" value="ATP-DEPENDENT DNA HELICASE SRS2"/>
    <property type="match status" value="1"/>
</dbReference>
<keyword evidence="4 12" id="KW-0347">Helicase</keyword>
<dbReference type="PROSITE" id="PS51198">
    <property type="entry name" value="UVRD_HELICASE_ATP_BIND"/>
    <property type="match status" value="1"/>
</dbReference>
<feature type="binding site" evidence="12">
    <location>
        <begin position="25"/>
        <end position="32"/>
    </location>
    <ligand>
        <name>ATP</name>
        <dbReference type="ChEBI" id="CHEBI:30616"/>
    </ligand>
</feature>
<dbReference type="Gene3D" id="1.10.10.160">
    <property type="match status" value="1"/>
</dbReference>
<dbReference type="GO" id="GO:0043138">
    <property type="term" value="F:3'-5' DNA helicase activity"/>
    <property type="evidence" value="ECO:0007669"/>
    <property type="project" value="UniProtKB-EC"/>
</dbReference>
<dbReference type="OrthoDB" id="9810135at2"/>
<keyword evidence="5" id="KW-0540">Nuclease</keyword>
<keyword evidence="5" id="KW-0269">Exonuclease</keyword>
<evidence type="ECO:0000256" key="1">
    <source>
        <dbReference type="ARBA" id="ARBA00009922"/>
    </source>
</evidence>
<evidence type="ECO:0000256" key="3">
    <source>
        <dbReference type="ARBA" id="ARBA00022801"/>
    </source>
</evidence>
<dbReference type="EMBL" id="SMAA01000006">
    <property type="protein sequence ID" value="TCS79696.1"/>
    <property type="molecule type" value="Genomic_DNA"/>
</dbReference>
<dbReference type="GO" id="GO:0033202">
    <property type="term" value="C:DNA helicase complex"/>
    <property type="evidence" value="ECO:0007669"/>
    <property type="project" value="TreeGrafter"/>
</dbReference>
<dbReference type="CDD" id="cd17932">
    <property type="entry name" value="DEXQc_UvrD"/>
    <property type="match status" value="1"/>
</dbReference>
<dbReference type="FunFam" id="3.30.420.10:FF:000045">
    <property type="entry name" value="3'-5' exonuclease DinG"/>
    <property type="match status" value="1"/>
</dbReference>
<sequence length="865" mass="99739">MDTSVLNAKQMQVVNELSRNILLSASAGTGKTNTLIYRIAAIIDKKKALPEEILCLTFTNKACSEIKDRITKLLGKEALRIKIKTFHSFCYDIIKAEAKKNSDLFSDFTIFDETDCLEIVRDINVYNISASKALQYFIDLVKQYRAIYDYFTDNAAKDYKNVLTRLFAEKTAKISNICVTAQYCPDEKLKKIMRTNGATIVEKYNDQLADMHGLDFTDLIVKTYEFFQNEQIKKIWRQKYKYINIDEMQDTSQLEYEILSQLFTGNNILLCGDYFQTIYEWRGSAPHSILLKYKRDYAPVTIAFDENYRATKTLLQASYDCLKNLFGQSVEEIYKSTIKAVNENAGTKIAIKEAINAKEESAWIFSKIKQLNAKPLSNICILTRSNKYNERLSYYFNELNKNLPTEEKIDFILVDEFKFFRRQEIKDVTAFLKLLLNKYDSCSLKRILKKFAAGIGAQTVSAIQSSEYRKAGISLTDFIDKRTYQEDAADPFHLLLQAVEKEEIIVFDVESTGTDTSEDEIIQIAAIKLDQTGKMKEKFVHLLKPQKKVGTSYYVHGFSDEYLAKNGEAPEKVLAAFRKFSAGAVIVGHNVSYDISILRSQSARMGLPGPAFSTSYDTLDMFRRFYPNLQNHKLSFLSDYFSIEEKPTHNALDDVMATAALLKYIIEKDIIPTATTRKKYIEKHIDQFRWMAVKINELIENSFLLRPYELIAKIMNVTKIKEFYNKQPERINRIREFYLIAKYNDDSSTNPRDALAKLLKTTALSNNEMDRIISAVDRIPIITVHQAKGSEFAYVFLAGMQDGIFPSYLALKEGSLEEEKRLFYVAVTRAKNNLYLSWSRISEHGKKNTRSRFIETIPHEYRKDV</sequence>
<dbReference type="RefSeq" id="WP_132548778.1">
    <property type="nucleotide sequence ID" value="NZ_SMAA01000006.1"/>
</dbReference>
<evidence type="ECO:0000256" key="6">
    <source>
        <dbReference type="ARBA" id="ARBA00022840"/>
    </source>
</evidence>
<dbReference type="SMART" id="SM00479">
    <property type="entry name" value="EXOIII"/>
    <property type="match status" value="1"/>
</dbReference>
<dbReference type="GO" id="GO:0000725">
    <property type="term" value="P:recombinational repair"/>
    <property type="evidence" value="ECO:0007669"/>
    <property type="project" value="TreeGrafter"/>
</dbReference>
<dbReference type="GO" id="GO:0004527">
    <property type="term" value="F:exonuclease activity"/>
    <property type="evidence" value="ECO:0007669"/>
    <property type="project" value="UniProtKB-KW"/>
</dbReference>
<evidence type="ECO:0000313" key="16">
    <source>
        <dbReference type="Proteomes" id="UP000295188"/>
    </source>
</evidence>
<comment type="caution">
    <text evidence="15">The sequence shown here is derived from an EMBL/GenBank/DDBJ whole genome shotgun (WGS) entry which is preliminary data.</text>
</comment>
<evidence type="ECO:0000256" key="7">
    <source>
        <dbReference type="ARBA" id="ARBA00023125"/>
    </source>
</evidence>
<dbReference type="Gene3D" id="3.40.50.300">
    <property type="entry name" value="P-loop containing nucleotide triphosphate hydrolases"/>
    <property type="match status" value="3"/>
</dbReference>
<gene>
    <name evidence="15" type="ORF">EDC37_106112</name>
</gene>
<dbReference type="InterPro" id="IPR014016">
    <property type="entry name" value="UvrD-like_ATP-bd"/>
</dbReference>
<evidence type="ECO:0000256" key="10">
    <source>
        <dbReference type="ARBA" id="ARBA00034808"/>
    </source>
</evidence>
<accession>A0A4R3K9I2</accession>
<dbReference type="EC" id="5.6.2.4" evidence="10"/>
<dbReference type="GO" id="GO:0005524">
    <property type="term" value="F:ATP binding"/>
    <property type="evidence" value="ECO:0007669"/>
    <property type="project" value="UniProtKB-UniRule"/>
</dbReference>
<dbReference type="CDD" id="cd06127">
    <property type="entry name" value="DEDDh"/>
    <property type="match status" value="1"/>
</dbReference>
<dbReference type="GO" id="GO:0005829">
    <property type="term" value="C:cytosol"/>
    <property type="evidence" value="ECO:0007669"/>
    <property type="project" value="TreeGrafter"/>
</dbReference>
<dbReference type="InterPro" id="IPR000212">
    <property type="entry name" value="DNA_helicase_UvrD/REP"/>
</dbReference>
<dbReference type="InterPro" id="IPR027417">
    <property type="entry name" value="P-loop_NTPase"/>
</dbReference>
<evidence type="ECO:0000256" key="2">
    <source>
        <dbReference type="ARBA" id="ARBA00022741"/>
    </source>
</evidence>
<evidence type="ECO:0000256" key="12">
    <source>
        <dbReference type="PROSITE-ProRule" id="PRU00560"/>
    </source>
</evidence>
<dbReference type="Pfam" id="PF00580">
    <property type="entry name" value="UvrD-helicase"/>
    <property type="match status" value="1"/>
</dbReference>
<keyword evidence="16" id="KW-1185">Reference proteome</keyword>
<keyword evidence="3 12" id="KW-0378">Hydrolase</keyword>
<dbReference type="SUPFAM" id="SSF52540">
    <property type="entry name" value="P-loop containing nucleoside triphosphate hydrolases"/>
    <property type="match status" value="1"/>
</dbReference>
<comment type="similarity">
    <text evidence="1">Belongs to the helicase family. UvrD subfamily.</text>
</comment>
<evidence type="ECO:0000256" key="4">
    <source>
        <dbReference type="ARBA" id="ARBA00022806"/>
    </source>
</evidence>
<evidence type="ECO:0000259" key="14">
    <source>
        <dbReference type="PROSITE" id="PS51217"/>
    </source>
</evidence>
<dbReference type="Gene3D" id="3.30.420.10">
    <property type="entry name" value="Ribonuclease H-like superfamily/Ribonuclease H"/>
    <property type="match status" value="1"/>
</dbReference>
<dbReference type="GO" id="GO:0003677">
    <property type="term" value="F:DNA binding"/>
    <property type="evidence" value="ECO:0007669"/>
    <property type="project" value="UniProtKB-KW"/>
</dbReference>
<dbReference type="GO" id="GO:0016887">
    <property type="term" value="F:ATP hydrolysis activity"/>
    <property type="evidence" value="ECO:0007669"/>
    <property type="project" value="RHEA"/>
</dbReference>
<dbReference type="InterPro" id="IPR013520">
    <property type="entry name" value="Ribonucl_H"/>
</dbReference>
<name>A0A4R3K9I2_9FIRM</name>
<keyword evidence="7" id="KW-0238">DNA-binding</keyword>
<dbReference type="Proteomes" id="UP000295188">
    <property type="component" value="Unassembled WGS sequence"/>
</dbReference>
<dbReference type="PROSITE" id="PS51217">
    <property type="entry name" value="UVRD_HELICASE_CTER"/>
    <property type="match status" value="1"/>
</dbReference>
<evidence type="ECO:0000256" key="8">
    <source>
        <dbReference type="ARBA" id="ARBA00023235"/>
    </source>
</evidence>
<evidence type="ECO:0000259" key="13">
    <source>
        <dbReference type="PROSITE" id="PS51198"/>
    </source>
</evidence>
<keyword evidence="6 12" id="KW-0067">ATP-binding</keyword>
<dbReference type="Pfam" id="PF13361">
    <property type="entry name" value="UvrD_C"/>
    <property type="match status" value="1"/>
</dbReference>
<comment type="catalytic activity">
    <reaction evidence="11">
        <text>ATP + H2O = ADP + phosphate + H(+)</text>
        <dbReference type="Rhea" id="RHEA:13065"/>
        <dbReference type="ChEBI" id="CHEBI:15377"/>
        <dbReference type="ChEBI" id="CHEBI:15378"/>
        <dbReference type="ChEBI" id="CHEBI:30616"/>
        <dbReference type="ChEBI" id="CHEBI:43474"/>
        <dbReference type="ChEBI" id="CHEBI:456216"/>
        <dbReference type="EC" id="5.6.2.4"/>
    </reaction>
</comment>
<dbReference type="InterPro" id="IPR036397">
    <property type="entry name" value="RNaseH_sf"/>
</dbReference>
<dbReference type="PANTHER" id="PTHR11070">
    <property type="entry name" value="UVRD / RECB / PCRA DNA HELICASE FAMILY MEMBER"/>
    <property type="match status" value="1"/>
</dbReference>
<keyword evidence="8" id="KW-0413">Isomerase</keyword>
<dbReference type="AlphaFoldDB" id="A0A4R3K9I2"/>
<dbReference type="Pfam" id="PF00929">
    <property type="entry name" value="RNase_T"/>
    <property type="match status" value="1"/>
</dbReference>
<comment type="catalytic activity">
    <reaction evidence="9">
        <text>Couples ATP hydrolysis with the unwinding of duplex DNA by translocating in the 3'-5' direction.</text>
        <dbReference type="EC" id="5.6.2.4"/>
    </reaction>
</comment>
<evidence type="ECO:0000256" key="9">
    <source>
        <dbReference type="ARBA" id="ARBA00034617"/>
    </source>
</evidence>
<protein>
    <recommendedName>
        <fullName evidence="10">DNA 3'-5' helicase</fullName>
        <ecNumber evidence="10">5.6.2.4</ecNumber>
    </recommendedName>
</protein>
<feature type="domain" description="UvrD-like helicase ATP-binding" evidence="13">
    <location>
        <begin position="4"/>
        <end position="311"/>
    </location>
</feature>
<feature type="domain" description="UvrD-like helicase C-terminal" evidence="14">
    <location>
        <begin position="317"/>
        <end position="789"/>
    </location>
</feature>
<dbReference type="InterPro" id="IPR013986">
    <property type="entry name" value="DExx_box_DNA_helicase_dom_sf"/>
</dbReference>
<evidence type="ECO:0000313" key="15">
    <source>
        <dbReference type="EMBL" id="TCS79696.1"/>
    </source>
</evidence>
<organism evidence="15 16">
    <name type="scientific">Pectinatus cerevisiiphilus</name>
    <dbReference type="NCBI Taxonomy" id="86956"/>
    <lineage>
        <taxon>Bacteria</taxon>
        <taxon>Bacillati</taxon>
        <taxon>Bacillota</taxon>
        <taxon>Negativicutes</taxon>
        <taxon>Selenomonadales</taxon>
        <taxon>Selenomonadaceae</taxon>
        <taxon>Pectinatus</taxon>
    </lineage>
</organism>
<proteinExistence type="inferred from homology"/>